<dbReference type="CDD" id="cd00561">
    <property type="entry name" value="CobA_ACA"/>
    <property type="match status" value="1"/>
</dbReference>
<evidence type="ECO:0000256" key="1">
    <source>
        <dbReference type="ARBA" id="ARBA00005121"/>
    </source>
</evidence>
<evidence type="ECO:0000259" key="9">
    <source>
        <dbReference type="Pfam" id="PF12557"/>
    </source>
</evidence>
<keyword evidence="8" id="KW-0963">Cytoplasm</keyword>
<dbReference type="PANTHER" id="PTHR46638">
    <property type="entry name" value="CORRINOID ADENOSYLTRANSFERASE"/>
    <property type="match status" value="1"/>
</dbReference>
<accession>A0A068SYA4</accession>
<keyword evidence="8" id="KW-0067">ATP-binding</keyword>
<dbReference type="NCBIfam" id="NF004637">
    <property type="entry name" value="PRK05986.1"/>
    <property type="match status" value="1"/>
</dbReference>
<evidence type="ECO:0000256" key="6">
    <source>
        <dbReference type="ARBA" id="ARBA00048555"/>
    </source>
</evidence>
<evidence type="ECO:0000313" key="10">
    <source>
        <dbReference type="EMBL" id="CDN50100.1"/>
    </source>
</evidence>
<dbReference type="NCBIfam" id="TIGR00708">
    <property type="entry name" value="cobA"/>
    <property type="match status" value="1"/>
</dbReference>
<dbReference type="GO" id="GO:0006779">
    <property type="term" value="P:porphyrin-containing compound biosynthetic process"/>
    <property type="evidence" value="ECO:0007669"/>
    <property type="project" value="UniProtKB-UniRule"/>
</dbReference>
<keyword evidence="8" id="KW-0169">Cobalamin biosynthesis</keyword>
<dbReference type="EMBL" id="HG938353">
    <property type="protein sequence ID" value="CDN50100.1"/>
    <property type="molecule type" value="Genomic_DNA"/>
</dbReference>
<comment type="function">
    <text evidence="5 8">Required for both de novo synthesis of the corrin ring for the assimilation of exogenous corrinoids. Participates in the adenosylation of a variety of incomplete and complete corrinoids.</text>
</comment>
<evidence type="ECO:0000256" key="5">
    <source>
        <dbReference type="ARBA" id="ARBA00024929"/>
    </source>
</evidence>
<dbReference type="GO" id="GO:0008817">
    <property type="term" value="F:corrinoid adenosyltransferase activity"/>
    <property type="evidence" value="ECO:0007669"/>
    <property type="project" value="UniProtKB-UniRule"/>
</dbReference>
<dbReference type="Pfam" id="PF12557">
    <property type="entry name" value="Co_AT_N"/>
    <property type="match status" value="1"/>
</dbReference>
<dbReference type="GO" id="GO:0005524">
    <property type="term" value="F:ATP binding"/>
    <property type="evidence" value="ECO:0007669"/>
    <property type="project" value="UniProtKB-UniRule"/>
</dbReference>
<dbReference type="KEGG" id="ngg:RG540_CH39500"/>
<evidence type="ECO:0000313" key="11">
    <source>
        <dbReference type="Proteomes" id="UP000028181"/>
    </source>
</evidence>
<dbReference type="PATRIC" id="fig|1028800.3.peg.4009"/>
<dbReference type="OrthoDB" id="9810309at2"/>
<feature type="domain" description="Cob(I)alamin adenosyltransferase N-terminal" evidence="9">
    <location>
        <begin position="10"/>
        <end position="27"/>
    </location>
</feature>
<evidence type="ECO:0000256" key="8">
    <source>
        <dbReference type="PIRNR" id="PIRNR015617"/>
    </source>
</evidence>
<name>A0A068SYA4_NEOGA</name>
<dbReference type="GO" id="GO:0009236">
    <property type="term" value="P:cobalamin biosynthetic process"/>
    <property type="evidence" value="ECO:0007669"/>
    <property type="project" value="UniProtKB-UniRule"/>
</dbReference>
<protein>
    <recommendedName>
        <fullName evidence="3 8">Corrinoid adenosyltransferase</fullName>
        <ecNumber evidence="3 8">2.5.1.17</ecNumber>
    </recommendedName>
    <alternativeName>
        <fullName evidence="8">Cob(II)alamin adenosyltransferase</fullName>
    </alternativeName>
    <alternativeName>
        <fullName evidence="8">Cob(II)yrinic acid a,c-diamide adenosyltransferase</fullName>
    </alternativeName>
</protein>
<dbReference type="GO" id="GO:0005737">
    <property type="term" value="C:cytoplasm"/>
    <property type="evidence" value="ECO:0007669"/>
    <property type="project" value="UniProtKB-SubCell"/>
</dbReference>
<sequence>MKEIDEASVERHRAKMANRKAVQDAEVAEKTQEKGLLIVHTGSGKGKSTAAFGLALRMLGNNRRVGVVQFIKGAWSTGEQPALAVFGDRVVWHTMGEGFTWETQDLKRDVAAAEKAWEKALDLMADETIGLVILDELNIALRYDYLDLDRIVAALQARRPDLHVVVTGRNAKPALIEAADMVTEMSLVKHHFKAGVKAQAGIEF</sequence>
<evidence type="ECO:0000256" key="3">
    <source>
        <dbReference type="ARBA" id="ARBA00012454"/>
    </source>
</evidence>
<dbReference type="PANTHER" id="PTHR46638:SF1">
    <property type="entry name" value="CORRINOID ADENOSYLTRANSFERASE"/>
    <property type="match status" value="1"/>
</dbReference>
<gene>
    <name evidence="10" type="ORF">RG540_CH39500</name>
</gene>
<evidence type="ECO:0000256" key="4">
    <source>
        <dbReference type="ARBA" id="ARBA00023244"/>
    </source>
</evidence>
<dbReference type="InterPro" id="IPR027417">
    <property type="entry name" value="P-loop_NTPase"/>
</dbReference>
<dbReference type="Gene3D" id="3.40.50.300">
    <property type="entry name" value="P-loop containing nucleotide triphosphate hydrolases"/>
    <property type="match status" value="1"/>
</dbReference>
<dbReference type="AlphaFoldDB" id="A0A068SYA4"/>
<comment type="catalytic activity">
    <reaction evidence="7 8">
        <text>2 cob(II)alamin + reduced [electron-transfer flavoprotein] + 2 ATP = 2 adenosylcob(III)alamin + 2 triphosphate + oxidized [electron-transfer flavoprotein] + 3 H(+)</text>
        <dbReference type="Rhea" id="RHEA:28671"/>
        <dbReference type="Rhea" id="RHEA-COMP:10685"/>
        <dbReference type="Rhea" id="RHEA-COMP:10686"/>
        <dbReference type="ChEBI" id="CHEBI:15378"/>
        <dbReference type="ChEBI" id="CHEBI:16304"/>
        <dbReference type="ChEBI" id="CHEBI:18036"/>
        <dbReference type="ChEBI" id="CHEBI:18408"/>
        <dbReference type="ChEBI" id="CHEBI:30616"/>
        <dbReference type="ChEBI" id="CHEBI:57692"/>
        <dbReference type="ChEBI" id="CHEBI:58307"/>
        <dbReference type="EC" id="2.5.1.17"/>
    </reaction>
</comment>
<dbReference type="EC" id="2.5.1.17" evidence="3 8"/>
<keyword evidence="8 10" id="KW-0808">Transferase</keyword>
<dbReference type="HOGENOM" id="CLU_088595_0_0_5"/>
<dbReference type="Pfam" id="PF02572">
    <property type="entry name" value="CobA_CobO_BtuR"/>
    <property type="match status" value="1"/>
</dbReference>
<keyword evidence="4 8" id="KW-0627">Porphyrin biosynthesis</keyword>
<evidence type="ECO:0000256" key="2">
    <source>
        <dbReference type="ARBA" id="ARBA00007487"/>
    </source>
</evidence>
<proteinExistence type="inferred from homology"/>
<keyword evidence="11" id="KW-1185">Reference proteome</keyword>
<evidence type="ECO:0000256" key="7">
    <source>
        <dbReference type="ARBA" id="ARBA00048692"/>
    </source>
</evidence>
<organism evidence="10 11">
    <name type="scientific">Neorhizobium galegae bv. orientalis str. HAMBI 540</name>
    <dbReference type="NCBI Taxonomy" id="1028800"/>
    <lineage>
        <taxon>Bacteria</taxon>
        <taxon>Pseudomonadati</taxon>
        <taxon>Pseudomonadota</taxon>
        <taxon>Alphaproteobacteria</taxon>
        <taxon>Hyphomicrobiales</taxon>
        <taxon>Rhizobiaceae</taxon>
        <taxon>Rhizobium/Agrobacterium group</taxon>
        <taxon>Neorhizobium</taxon>
    </lineage>
</organism>
<dbReference type="InterPro" id="IPR003724">
    <property type="entry name" value="CblAdoTrfase_CobA"/>
</dbReference>
<dbReference type="Proteomes" id="UP000028181">
    <property type="component" value="Chromosome I"/>
</dbReference>
<dbReference type="eggNOG" id="COG2109">
    <property type="taxonomic scope" value="Bacteria"/>
</dbReference>
<reference evidence="11" key="1">
    <citation type="journal article" date="2014" name="BMC Genomics">
        <title>Genome sequencing of two Neorhizobium galegae strains reveals a noeT gene responsible for the unusual acetylation of the nodulation factors.</title>
        <authorList>
            <person name="Osterman J."/>
            <person name="Marsh J."/>
            <person name="Laine P.K."/>
            <person name="Zeng Z."/>
            <person name="Alatalo E."/>
            <person name="Sullivan J.T."/>
            <person name="Young J.P."/>
            <person name="Thomas-Oates J."/>
            <person name="Paulin L."/>
            <person name="Lindstrom K."/>
        </authorList>
    </citation>
    <scope>NUCLEOTIDE SEQUENCE [LARGE SCALE GENOMIC DNA]</scope>
    <source>
        <strain evidence="11">HAMBI 540</strain>
    </source>
</reference>
<comment type="similarity">
    <text evidence="2 8">Belongs to the Cob(I)alamin adenosyltransferase family.</text>
</comment>
<dbReference type="PIRSF" id="PIRSF015617">
    <property type="entry name" value="Adensltrnsf_CobA"/>
    <property type="match status" value="1"/>
</dbReference>
<keyword evidence="8" id="KW-0547">Nucleotide-binding</keyword>
<comment type="catalytic activity">
    <reaction evidence="6 8">
        <text>2 cob(II)yrinate a,c diamide + reduced [electron-transfer flavoprotein] + 2 ATP = 2 adenosylcob(III)yrinate a,c-diamide + 2 triphosphate + oxidized [electron-transfer flavoprotein] + 3 H(+)</text>
        <dbReference type="Rhea" id="RHEA:11528"/>
        <dbReference type="Rhea" id="RHEA-COMP:10685"/>
        <dbReference type="Rhea" id="RHEA-COMP:10686"/>
        <dbReference type="ChEBI" id="CHEBI:15378"/>
        <dbReference type="ChEBI" id="CHEBI:18036"/>
        <dbReference type="ChEBI" id="CHEBI:30616"/>
        <dbReference type="ChEBI" id="CHEBI:57692"/>
        <dbReference type="ChEBI" id="CHEBI:58307"/>
        <dbReference type="ChEBI" id="CHEBI:58503"/>
        <dbReference type="ChEBI" id="CHEBI:58537"/>
        <dbReference type="EC" id="2.5.1.17"/>
    </reaction>
</comment>
<dbReference type="InterPro" id="IPR025826">
    <property type="entry name" value="Co_AT_N_dom"/>
</dbReference>
<comment type="subcellular location">
    <subcellularLocation>
        <location evidence="8">Cytoplasm</location>
    </subcellularLocation>
</comment>
<dbReference type="SUPFAM" id="SSF52540">
    <property type="entry name" value="P-loop containing nucleoside triphosphate hydrolases"/>
    <property type="match status" value="1"/>
</dbReference>
<dbReference type="UniPathway" id="UPA00148">
    <property type="reaction ID" value="UER00233"/>
</dbReference>
<comment type="pathway">
    <text evidence="1 8">Cofactor biosynthesis; adenosylcobalamin biosynthesis; adenosylcobalamin from cob(II)yrinate a,c-diamide: step 2/7.</text>
</comment>